<feature type="region of interest" description="Disordered" evidence="1">
    <location>
        <begin position="54"/>
        <end position="123"/>
    </location>
</feature>
<dbReference type="EMBL" id="ML987201">
    <property type="protein sequence ID" value="KAF2245196.1"/>
    <property type="molecule type" value="Genomic_DNA"/>
</dbReference>
<name>A0A6A6I4G7_9PLEO</name>
<dbReference type="Proteomes" id="UP000800094">
    <property type="component" value="Unassembled WGS sequence"/>
</dbReference>
<protein>
    <submittedName>
        <fullName evidence="2">Uncharacterized protein</fullName>
    </submittedName>
</protein>
<reference evidence="2" key="1">
    <citation type="journal article" date="2020" name="Stud. Mycol.">
        <title>101 Dothideomycetes genomes: a test case for predicting lifestyles and emergence of pathogens.</title>
        <authorList>
            <person name="Haridas S."/>
            <person name="Albert R."/>
            <person name="Binder M."/>
            <person name="Bloem J."/>
            <person name="Labutti K."/>
            <person name="Salamov A."/>
            <person name="Andreopoulos B."/>
            <person name="Baker S."/>
            <person name="Barry K."/>
            <person name="Bills G."/>
            <person name="Bluhm B."/>
            <person name="Cannon C."/>
            <person name="Castanera R."/>
            <person name="Culley D."/>
            <person name="Daum C."/>
            <person name="Ezra D."/>
            <person name="Gonzalez J."/>
            <person name="Henrissat B."/>
            <person name="Kuo A."/>
            <person name="Liang C."/>
            <person name="Lipzen A."/>
            <person name="Lutzoni F."/>
            <person name="Magnuson J."/>
            <person name="Mondo S."/>
            <person name="Nolan M."/>
            <person name="Ohm R."/>
            <person name="Pangilinan J."/>
            <person name="Park H.-J."/>
            <person name="Ramirez L."/>
            <person name="Alfaro M."/>
            <person name="Sun H."/>
            <person name="Tritt A."/>
            <person name="Yoshinaga Y."/>
            <person name="Zwiers L.-H."/>
            <person name="Turgeon B."/>
            <person name="Goodwin S."/>
            <person name="Spatafora J."/>
            <person name="Crous P."/>
            <person name="Grigoriev I."/>
        </authorList>
    </citation>
    <scope>NUCLEOTIDE SEQUENCE</scope>
    <source>
        <strain evidence="2">CBS 122368</strain>
    </source>
</reference>
<organism evidence="2 3">
    <name type="scientific">Trematosphaeria pertusa</name>
    <dbReference type="NCBI Taxonomy" id="390896"/>
    <lineage>
        <taxon>Eukaryota</taxon>
        <taxon>Fungi</taxon>
        <taxon>Dikarya</taxon>
        <taxon>Ascomycota</taxon>
        <taxon>Pezizomycotina</taxon>
        <taxon>Dothideomycetes</taxon>
        <taxon>Pleosporomycetidae</taxon>
        <taxon>Pleosporales</taxon>
        <taxon>Massarineae</taxon>
        <taxon>Trematosphaeriaceae</taxon>
        <taxon>Trematosphaeria</taxon>
    </lineage>
</organism>
<feature type="compositionally biased region" description="Polar residues" evidence="1">
    <location>
        <begin position="10"/>
        <end position="21"/>
    </location>
</feature>
<evidence type="ECO:0000256" key="1">
    <source>
        <dbReference type="SAM" id="MobiDB-lite"/>
    </source>
</evidence>
<dbReference type="AlphaFoldDB" id="A0A6A6I4G7"/>
<keyword evidence="3" id="KW-1185">Reference proteome</keyword>
<dbReference type="RefSeq" id="XP_033680200.1">
    <property type="nucleotide sequence ID" value="XM_033833777.1"/>
</dbReference>
<feature type="compositionally biased region" description="Low complexity" evidence="1">
    <location>
        <begin position="82"/>
        <end position="95"/>
    </location>
</feature>
<proteinExistence type="predicted"/>
<feature type="compositionally biased region" description="Low complexity" evidence="1">
    <location>
        <begin position="110"/>
        <end position="121"/>
    </location>
</feature>
<gene>
    <name evidence="2" type="ORF">BU26DRAFT_568488</name>
</gene>
<evidence type="ECO:0000313" key="3">
    <source>
        <dbReference type="Proteomes" id="UP000800094"/>
    </source>
</evidence>
<accession>A0A6A6I4G7</accession>
<sequence length="248" mass="27296">MAKATMNKCLGTTKQHKQCQNPARHPTVNGNPAHMNRCALHRDQEVDFAEPGEKMAGTGERYSPARSRSPSRRVSFADEVYGGDTSSSDSDADSGVFIEHPRSPRSTGVSRSPSPSLKPPSGDLWGASAAHLTRRRLARNIILGEEITASQCDKIADMERVQKKIRKGTKLDLPAIISQLISRQSVADAMGARFAYQHCVALARIEELERENHVQRQQIAFLAKQVEKLLGPKHGMRFQGEDSGHHGP</sequence>
<feature type="region of interest" description="Disordered" evidence="1">
    <location>
        <begin position="1"/>
        <end position="35"/>
    </location>
</feature>
<dbReference type="GeneID" id="54587107"/>
<feature type="compositionally biased region" description="Low complexity" evidence="1">
    <location>
        <begin position="61"/>
        <end position="74"/>
    </location>
</feature>
<evidence type="ECO:0000313" key="2">
    <source>
        <dbReference type="EMBL" id="KAF2245196.1"/>
    </source>
</evidence>